<keyword evidence="2" id="KW-1185">Reference proteome</keyword>
<evidence type="ECO:0000313" key="2">
    <source>
        <dbReference type="Proteomes" id="UP000326837"/>
    </source>
</evidence>
<organism evidence="1 2">
    <name type="scientific">Lacipirellula parvula</name>
    <dbReference type="NCBI Taxonomy" id="2650471"/>
    <lineage>
        <taxon>Bacteria</taxon>
        <taxon>Pseudomonadati</taxon>
        <taxon>Planctomycetota</taxon>
        <taxon>Planctomycetia</taxon>
        <taxon>Pirellulales</taxon>
        <taxon>Lacipirellulaceae</taxon>
        <taxon>Lacipirellula</taxon>
    </lineage>
</organism>
<dbReference type="RefSeq" id="WP_152098147.1">
    <property type="nucleotide sequence ID" value="NZ_AP021861.1"/>
</dbReference>
<accession>A0A5K7XGN5</accession>
<dbReference type="AlphaFoldDB" id="A0A5K7XGN5"/>
<gene>
    <name evidence="1" type="ORF">PLANPX_1741</name>
</gene>
<dbReference type="KEGG" id="lpav:PLANPX_1741"/>
<reference evidence="2" key="1">
    <citation type="submission" date="2019-10" db="EMBL/GenBank/DDBJ databases">
        <title>Lacipirellula parvula gen. nov., sp. nov., representing a lineage of planctomycetes widespread in freshwater anoxic habitats, and description of the family Lacipirellulaceae.</title>
        <authorList>
            <person name="Dedysh S.N."/>
            <person name="Kulichevskaya I.S."/>
            <person name="Beletsky A.V."/>
            <person name="Rakitin A.L."/>
            <person name="Mardanov A.V."/>
            <person name="Ivanova A.A."/>
            <person name="Saltykova V.X."/>
            <person name="Rijpstra W.I.C."/>
            <person name="Sinninghe Damste J.S."/>
            <person name="Ravin N.V."/>
        </authorList>
    </citation>
    <scope>NUCLEOTIDE SEQUENCE [LARGE SCALE GENOMIC DNA]</scope>
    <source>
        <strain evidence="2">PX69</strain>
    </source>
</reference>
<sequence length="78" mass="8849">MENAPDPRHAELIAWLTERGHSPEEIAKILTQVSAYDAQTVKESIFDSIGGFTDDQIAEFLEVAMEHHVHRPEELPPR</sequence>
<dbReference type="EMBL" id="AP021861">
    <property type="protein sequence ID" value="BBO32129.1"/>
    <property type="molecule type" value="Genomic_DNA"/>
</dbReference>
<name>A0A5K7XGN5_9BACT</name>
<protein>
    <submittedName>
        <fullName evidence="1">Uncharacterized protein</fullName>
    </submittedName>
</protein>
<proteinExistence type="predicted"/>
<evidence type="ECO:0000313" key="1">
    <source>
        <dbReference type="EMBL" id="BBO32129.1"/>
    </source>
</evidence>
<dbReference type="Proteomes" id="UP000326837">
    <property type="component" value="Chromosome"/>
</dbReference>